<keyword evidence="2" id="KW-1185">Reference proteome</keyword>
<name>A0ACB9PAN4_BAUVA</name>
<protein>
    <submittedName>
        <fullName evidence="1">Uncharacterized protein</fullName>
    </submittedName>
</protein>
<accession>A0ACB9PAN4</accession>
<gene>
    <name evidence="1" type="ORF">L6164_012529</name>
</gene>
<organism evidence="1 2">
    <name type="scientific">Bauhinia variegata</name>
    <name type="common">Purple orchid tree</name>
    <name type="synonym">Phanera variegata</name>
    <dbReference type="NCBI Taxonomy" id="167791"/>
    <lineage>
        <taxon>Eukaryota</taxon>
        <taxon>Viridiplantae</taxon>
        <taxon>Streptophyta</taxon>
        <taxon>Embryophyta</taxon>
        <taxon>Tracheophyta</taxon>
        <taxon>Spermatophyta</taxon>
        <taxon>Magnoliopsida</taxon>
        <taxon>eudicotyledons</taxon>
        <taxon>Gunneridae</taxon>
        <taxon>Pentapetalae</taxon>
        <taxon>rosids</taxon>
        <taxon>fabids</taxon>
        <taxon>Fabales</taxon>
        <taxon>Fabaceae</taxon>
        <taxon>Cercidoideae</taxon>
        <taxon>Cercideae</taxon>
        <taxon>Bauhiniinae</taxon>
        <taxon>Bauhinia</taxon>
    </lineage>
</organism>
<comment type="caution">
    <text evidence="1">The sequence shown here is derived from an EMBL/GenBank/DDBJ whole genome shotgun (WGS) entry which is preliminary data.</text>
</comment>
<proteinExistence type="predicted"/>
<evidence type="ECO:0000313" key="1">
    <source>
        <dbReference type="EMBL" id="KAI4345401.1"/>
    </source>
</evidence>
<evidence type="ECO:0000313" key="2">
    <source>
        <dbReference type="Proteomes" id="UP000828941"/>
    </source>
</evidence>
<sequence length="155" mass="16482">MALKYFFVMSLLIATTTLHSTKTQGMIGDILGMILIKGNVECSESGNVTRDGTPAPPFPNADVQLQCGGKMVSNTTTDDAGDFEIRLDPLQFITYSLLTGCQLVVTSPLSHCDATLPPVGGLVSTLQLMSSTVIGDLQIANLVPSGFLFNPKVHH</sequence>
<dbReference type="Proteomes" id="UP000828941">
    <property type="component" value="Chromosome 5"/>
</dbReference>
<reference evidence="1 2" key="1">
    <citation type="journal article" date="2022" name="DNA Res.">
        <title>Chromosomal-level genome assembly of the orchid tree Bauhinia variegata (Leguminosae; Cercidoideae) supports the allotetraploid origin hypothesis of Bauhinia.</title>
        <authorList>
            <person name="Zhong Y."/>
            <person name="Chen Y."/>
            <person name="Zheng D."/>
            <person name="Pang J."/>
            <person name="Liu Y."/>
            <person name="Luo S."/>
            <person name="Meng S."/>
            <person name="Qian L."/>
            <person name="Wei D."/>
            <person name="Dai S."/>
            <person name="Zhou R."/>
        </authorList>
    </citation>
    <scope>NUCLEOTIDE SEQUENCE [LARGE SCALE GENOMIC DNA]</scope>
    <source>
        <strain evidence="1">BV-YZ2020</strain>
    </source>
</reference>
<dbReference type="EMBL" id="CM039430">
    <property type="protein sequence ID" value="KAI4345401.1"/>
    <property type="molecule type" value="Genomic_DNA"/>
</dbReference>